<dbReference type="PANTHER" id="PTHR43674:SF12">
    <property type="entry name" value="NITRILASE C965.09-RELATED"/>
    <property type="match status" value="1"/>
</dbReference>
<evidence type="ECO:0000313" key="3">
    <source>
        <dbReference type="EMBL" id="UQN14660.1"/>
    </source>
</evidence>
<dbReference type="PROSITE" id="PS50263">
    <property type="entry name" value="CN_HYDROLASE"/>
    <property type="match status" value="1"/>
</dbReference>
<reference evidence="3" key="1">
    <citation type="submission" date="2022-05" db="EMBL/GenBank/DDBJ databases">
        <title>Complete genome sequence of toluene-degrading Gulosibacter sediminis strain ACHW.36C.</title>
        <authorList>
            <person name="Wai A.C."/>
            <person name="Lai G.K."/>
            <person name="Griffin S.D."/>
            <person name="Leung F.C."/>
        </authorList>
    </citation>
    <scope>NUCLEOTIDE SEQUENCE [LARGE SCALE GENOMIC DNA]</scope>
    <source>
        <strain evidence="3">ACHW.36C</strain>
    </source>
</reference>
<accession>A0ABY4MW51</accession>
<keyword evidence="1" id="KW-0378">Hydrolase</keyword>
<gene>
    <name evidence="3" type="ORF">M3M28_11550</name>
</gene>
<dbReference type="InterPro" id="IPR003010">
    <property type="entry name" value="C-N_Hydrolase"/>
</dbReference>
<dbReference type="EMBL" id="CP097160">
    <property type="protein sequence ID" value="UQN14660.1"/>
    <property type="molecule type" value="Genomic_DNA"/>
</dbReference>
<proteinExistence type="predicted"/>
<organism evidence="3">
    <name type="scientific">Gulosibacter sediminis</name>
    <dbReference type="NCBI Taxonomy" id="1729695"/>
    <lineage>
        <taxon>Bacteria</taxon>
        <taxon>Bacillati</taxon>
        <taxon>Actinomycetota</taxon>
        <taxon>Actinomycetes</taxon>
        <taxon>Micrococcales</taxon>
        <taxon>Microbacteriaceae</taxon>
        <taxon>Gulosibacter</taxon>
    </lineage>
</organism>
<evidence type="ECO:0000256" key="1">
    <source>
        <dbReference type="ARBA" id="ARBA00022801"/>
    </source>
</evidence>
<name>A0ABY4MW51_9MICO</name>
<evidence type="ECO:0000259" key="2">
    <source>
        <dbReference type="PROSITE" id="PS50263"/>
    </source>
</evidence>
<sequence length="312" mass="34391">MNQRTLTAAAIQLGPIPLSAPRNEVLDRLVALLHTAADAGATFVVYPELALTSFFPHWRIDDRNELLQFYETDFPHGSVAPIMRAAAQRAVTFEIGYAEVTPEGQLFNTASLVDGTGELARYRKVHLPGFADEQPEAQHQLLEKGYFGVGNLGFPVTEVQRARVGMAICNDRRWPETYRLLALQGAEIACIGYNTPVATPHLPEIDRLTHFQNHLSMQAGAYQNSMWVIGAAKAGVEEGVDQIGGSAIIAPSGEIVAQAHSVEDEVVVAEIDLDMCTRYRAEVFNFLHHRRPELYGPISAAMDPAWPYPMAR</sequence>
<feature type="domain" description="CN hydrolase" evidence="2">
    <location>
        <begin position="6"/>
        <end position="273"/>
    </location>
</feature>
<dbReference type="Pfam" id="PF00795">
    <property type="entry name" value="CN_hydrolase"/>
    <property type="match status" value="1"/>
</dbReference>
<protein>
    <recommendedName>
        <fullName evidence="2">CN hydrolase domain-containing protein</fullName>
    </recommendedName>
</protein>
<dbReference type="Gene3D" id="3.60.110.10">
    <property type="entry name" value="Carbon-nitrogen hydrolase"/>
    <property type="match status" value="1"/>
</dbReference>
<dbReference type="InterPro" id="IPR036526">
    <property type="entry name" value="C-N_Hydrolase_sf"/>
</dbReference>
<dbReference type="SUPFAM" id="SSF56317">
    <property type="entry name" value="Carbon-nitrogen hydrolase"/>
    <property type="match status" value="1"/>
</dbReference>
<dbReference type="InterPro" id="IPR050345">
    <property type="entry name" value="Aliph_Amidase/BUP"/>
</dbReference>
<dbReference type="PANTHER" id="PTHR43674">
    <property type="entry name" value="NITRILASE C965.09-RELATED"/>
    <property type="match status" value="1"/>
</dbReference>